<protein>
    <submittedName>
        <fullName evidence="4">Glycosyltransferase</fullName>
    </submittedName>
</protein>
<dbReference type="Gene3D" id="3.40.50.150">
    <property type="entry name" value="Vaccinia Virus protein VP39"/>
    <property type="match status" value="1"/>
</dbReference>
<dbReference type="Pfam" id="PF21374">
    <property type="entry name" value="WsaF_N"/>
    <property type="match status" value="1"/>
</dbReference>
<feature type="domain" description="Methyltransferase type 11" evidence="1">
    <location>
        <begin position="522"/>
        <end position="596"/>
    </location>
</feature>
<dbReference type="InterPro" id="IPR013216">
    <property type="entry name" value="Methyltransf_11"/>
</dbReference>
<dbReference type="Gene3D" id="3.40.50.11090">
    <property type="match status" value="1"/>
</dbReference>
<evidence type="ECO:0000259" key="1">
    <source>
        <dbReference type="Pfam" id="PF08241"/>
    </source>
</evidence>
<dbReference type="InterPro" id="IPR048510">
    <property type="entry name" value="WsaF_N"/>
</dbReference>
<organism evidence="4 5">
    <name type="scientific">Nostoc paludosum FACHB-159</name>
    <dbReference type="NCBI Taxonomy" id="2692908"/>
    <lineage>
        <taxon>Bacteria</taxon>
        <taxon>Bacillati</taxon>
        <taxon>Cyanobacteriota</taxon>
        <taxon>Cyanophyceae</taxon>
        <taxon>Nostocales</taxon>
        <taxon>Nostocaceae</taxon>
        <taxon>Nostoc</taxon>
    </lineage>
</organism>
<feature type="domain" description="WsaF N-terminal" evidence="2">
    <location>
        <begin position="67"/>
        <end position="184"/>
    </location>
</feature>
<dbReference type="CDD" id="cd03801">
    <property type="entry name" value="GT4_PimA-like"/>
    <property type="match status" value="1"/>
</dbReference>
<dbReference type="Proteomes" id="UP000637383">
    <property type="component" value="Unassembled WGS sequence"/>
</dbReference>
<dbReference type="SUPFAM" id="SSF53756">
    <property type="entry name" value="UDP-Glycosyltransferase/glycogen phosphorylase"/>
    <property type="match status" value="1"/>
</dbReference>
<dbReference type="Gene3D" id="3.40.50.2000">
    <property type="entry name" value="Glycogen Phosphorylase B"/>
    <property type="match status" value="1"/>
</dbReference>
<dbReference type="CDD" id="cd02440">
    <property type="entry name" value="AdoMet_MTases"/>
    <property type="match status" value="1"/>
</dbReference>
<dbReference type="RefSeq" id="WP_190959852.1">
    <property type="nucleotide sequence ID" value="NZ_JACJTU010000080.1"/>
</dbReference>
<dbReference type="Pfam" id="PF22772">
    <property type="entry name" value="WsaF_C"/>
    <property type="match status" value="1"/>
</dbReference>
<gene>
    <name evidence="4" type="ORF">H6H03_36770</name>
</gene>
<reference evidence="4 5" key="1">
    <citation type="journal article" date="2020" name="ISME J.">
        <title>Comparative genomics reveals insights into cyanobacterial evolution and habitat adaptation.</title>
        <authorList>
            <person name="Chen M.Y."/>
            <person name="Teng W.K."/>
            <person name="Zhao L."/>
            <person name="Hu C.X."/>
            <person name="Zhou Y.K."/>
            <person name="Han B.P."/>
            <person name="Song L.R."/>
            <person name="Shu W.S."/>
        </authorList>
    </citation>
    <scope>NUCLEOTIDE SEQUENCE [LARGE SCALE GENOMIC DNA]</scope>
    <source>
        <strain evidence="4 5">FACHB-159</strain>
    </source>
</reference>
<accession>A0ABR8KKV8</accession>
<dbReference type="InterPro" id="IPR055050">
    <property type="entry name" value="WsaF_C"/>
</dbReference>
<comment type="caution">
    <text evidence="4">The sequence shown here is derived from an EMBL/GenBank/DDBJ whole genome shotgun (WGS) entry which is preliminary data.</text>
</comment>
<keyword evidence="5" id="KW-1185">Reference proteome</keyword>
<dbReference type="EMBL" id="JACJTU010000080">
    <property type="protein sequence ID" value="MBD2739351.1"/>
    <property type="molecule type" value="Genomic_DNA"/>
</dbReference>
<evidence type="ECO:0000313" key="5">
    <source>
        <dbReference type="Proteomes" id="UP000637383"/>
    </source>
</evidence>
<evidence type="ECO:0000259" key="2">
    <source>
        <dbReference type="Pfam" id="PF21374"/>
    </source>
</evidence>
<proteinExistence type="predicted"/>
<dbReference type="InterPro" id="IPR029063">
    <property type="entry name" value="SAM-dependent_MTases_sf"/>
</dbReference>
<evidence type="ECO:0000259" key="3">
    <source>
        <dbReference type="Pfam" id="PF22772"/>
    </source>
</evidence>
<sequence length="710" mass="80968">MKVPVFIKNLIKKRLMSLDKYTRDATALAAVMDFSTHDIYQAQQHPERVIPSGPHIVNWYLPSFENAFYGGVMTILRTADYLLQKGGMHQRFLICGEARADIIFGHIIKAFPALKTCEVIVLNTAEAINNIQPADFSIATLWTTAYVLLKVQNTGLKFYFIQDFEPLFYPAGSTYAQAEATYRFGFYGIANTISLKNIYESEYGVKCIHFTPCVDPKVFYADNSSRKDNPKRIFFYGRPGHPRNAFELAITAMRQLKNRYGSNIEILSAGANWKPEDYGLQGVVENLGLLSYEATGDLYRSCHIGLSMMMTKHPSYLPFEMMACGVLVVSNINNSTKWLLKDRYNCLLSYPSATCIAETISEAIERYEDLEHIRINAAQEIINNHADWDVEIKKIYNFLINSETKSNGVLMQSNGGIFGSMVFYVRNGYRHYVQDLDWMNDNGYTWPDDIQRVSDETLLKLLAGRPAPHFWSFADWQNPPRNCSSMQMREIAASRLRGKGIEVGAAASPFPIPLHCSVEYADICSPAVIKDKLYLGQNPNTLVEPTWITDLEKLEGIGDNSLDFIVACHVIEHTQNVLLALENTYNKLCVGGSLVLVVPDKDRTFDKQRELTTLEHLILDYQNPSPERDKEHYVEFFQLAFPIEAEKLDETVNKNFHEKADIHFHTFTYDSFALIIDYVCKNINPWSSVWSQPTLSNPTEDIEFYFVLTK</sequence>
<name>A0ABR8KKV8_9NOSO</name>
<feature type="domain" description="WsaF C-terminal" evidence="3">
    <location>
        <begin position="231"/>
        <end position="360"/>
    </location>
</feature>
<dbReference type="Pfam" id="PF08241">
    <property type="entry name" value="Methyltransf_11"/>
    <property type="match status" value="1"/>
</dbReference>
<evidence type="ECO:0000313" key="4">
    <source>
        <dbReference type="EMBL" id="MBD2739351.1"/>
    </source>
</evidence>
<dbReference type="SUPFAM" id="SSF53335">
    <property type="entry name" value="S-adenosyl-L-methionine-dependent methyltransferases"/>
    <property type="match status" value="1"/>
</dbReference>